<dbReference type="SUPFAM" id="SSF48350">
    <property type="entry name" value="GTPase activation domain, GAP"/>
    <property type="match status" value="1"/>
</dbReference>
<name>A0A3P7EAF1_WUCBA</name>
<dbReference type="InParanoid" id="A0A3P7EAF1"/>
<dbReference type="InterPro" id="IPR008936">
    <property type="entry name" value="Rho_GTPase_activation_prot"/>
</dbReference>
<dbReference type="AlphaFoldDB" id="A0A3P7EAF1"/>
<dbReference type="GO" id="GO:0005096">
    <property type="term" value="F:GTPase activator activity"/>
    <property type="evidence" value="ECO:0007669"/>
    <property type="project" value="UniProtKB-KW"/>
</dbReference>
<protein>
    <recommendedName>
        <fullName evidence="2">Rho-GAP domain-containing protein</fullName>
    </recommendedName>
</protein>
<dbReference type="GO" id="GO:0005737">
    <property type="term" value="C:cytoplasm"/>
    <property type="evidence" value="ECO:0007669"/>
    <property type="project" value="TreeGrafter"/>
</dbReference>
<sequence>MVPLIIRLCVKVVEANGMDTVGIYRIPGNTAAVNALKETLNSGFSNIRFFPLFFFQIDFTDSRWNDVNVVSSLLKMFLRKLPEPLLTDKLYPFFIDANRIASHPQRLRKLRYLVNYLFFQKK</sequence>
<proteinExistence type="predicted"/>
<dbReference type="Pfam" id="PF00620">
    <property type="entry name" value="RhoGAP"/>
    <property type="match status" value="1"/>
</dbReference>
<dbReference type="PANTHER" id="PTHR23176">
    <property type="entry name" value="RHO/RAC/CDC GTPASE-ACTIVATING PROTEIN"/>
    <property type="match status" value="1"/>
</dbReference>
<evidence type="ECO:0000313" key="3">
    <source>
        <dbReference type="EMBL" id="VDM16546.1"/>
    </source>
</evidence>
<organism evidence="3 4">
    <name type="scientific">Wuchereria bancrofti</name>
    <dbReference type="NCBI Taxonomy" id="6293"/>
    <lineage>
        <taxon>Eukaryota</taxon>
        <taxon>Metazoa</taxon>
        <taxon>Ecdysozoa</taxon>
        <taxon>Nematoda</taxon>
        <taxon>Chromadorea</taxon>
        <taxon>Rhabditida</taxon>
        <taxon>Spirurina</taxon>
        <taxon>Spiruromorpha</taxon>
        <taxon>Filarioidea</taxon>
        <taxon>Onchocercidae</taxon>
        <taxon>Wuchereria</taxon>
    </lineage>
</organism>
<keyword evidence="4" id="KW-1185">Reference proteome</keyword>
<feature type="domain" description="Rho-GAP" evidence="2">
    <location>
        <begin position="1"/>
        <end position="122"/>
    </location>
</feature>
<feature type="non-terminal residue" evidence="3">
    <location>
        <position position="122"/>
    </location>
</feature>
<evidence type="ECO:0000259" key="2">
    <source>
        <dbReference type="PROSITE" id="PS50238"/>
    </source>
</evidence>
<dbReference type="OMA" id="CFKRIED"/>
<evidence type="ECO:0000256" key="1">
    <source>
        <dbReference type="ARBA" id="ARBA00022468"/>
    </source>
</evidence>
<reference evidence="3 4" key="1">
    <citation type="submission" date="2018-11" db="EMBL/GenBank/DDBJ databases">
        <authorList>
            <consortium name="Pathogen Informatics"/>
        </authorList>
    </citation>
    <scope>NUCLEOTIDE SEQUENCE [LARGE SCALE GENOMIC DNA]</scope>
</reference>
<gene>
    <name evidence="3" type="ORF">WBA_LOCUS9428</name>
</gene>
<accession>A0A3P7EAF1</accession>
<dbReference type="OrthoDB" id="5856794at2759"/>
<dbReference type="InterPro" id="IPR050729">
    <property type="entry name" value="Rho-GAP"/>
</dbReference>
<dbReference type="PANTHER" id="PTHR23176:SF133">
    <property type="entry name" value="GTPASE-ACTIVATING PROTEIN PAC-1"/>
    <property type="match status" value="1"/>
</dbReference>
<dbReference type="EMBL" id="UYWW01009282">
    <property type="protein sequence ID" value="VDM16546.1"/>
    <property type="molecule type" value="Genomic_DNA"/>
</dbReference>
<keyword evidence="1" id="KW-0343">GTPase activation</keyword>
<dbReference type="SMART" id="SM00324">
    <property type="entry name" value="RhoGAP"/>
    <property type="match status" value="1"/>
</dbReference>
<dbReference type="PROSITE" id="PS50238">
    <property type="entry name" value="RHOGAP"/>
    <property type="match status" value="1"/>
</dbReference>
<dbReference type="InterPro" id="IPR000198">
    <property type="entry name" value="RhoGAP_dom"/>
</dbReference>
<dbReference type="Proteomes" id="UP000270924">
    <property type="component" value="Unassembled WGS sequence"/>
</dbReference>
<evidence type="ECO:0000313" key="4">
    <source>
        <dbReference type="Proteomes" id="UP000270924"/>
    </source>
</evidence>
<dbReference type="Gene3D" id="1.10.555.10">
    <property type="entry name" value="Rho GTPase activation protein"/>
    <property type="match status" value="1"/>
</dbReference>
<dbReference type="GO" id="GO:0007165">
    <property type="term" value="P:signal transduction"/>
    <property type="evidence" value="ECO:0007669"/>
    <property type="project" value="InterPro"/>
</dbReference>